<protein>
    <submittedName>
        <fullName evidence="1">Uncharacterized protein</fullName>
    </submittedName>
</protein>
<dbReference type="AlphaFoldDB" id="A0A388TAD9"/>
<sequence length="87" mass="9839">MEAVRQIVDADRLVDIVDIPESMKCRKVEIIILPDLATETKPKINKEALKKAFGSLHKYANPNLIPLEKKAWEIAVKDKYGVKNAHS</sequence>
<dbReference type="EMBL" id="BGZN01000002">
    <property type="protein sequence ID" value="GBR72642.1"/>
    <property type="molecule type" value="Genomic_DNA"/>
</dbReference>
<comment type="caution">
    <text evidence="1">The sequence shown here is derived from an EMBL/GenBank/DDBJ whole genome shotgun (WGS) entry which is preliminary data.</text>
</comment>
<dbReference type="Proteomes" id="UP000269352">
    <property type="component" value="Unassembled WGS sequence"/>
</dbReference>
<organism evidence="1 2">
    <name type="scientific">Termititenax aidoneus</name>
    <dbReference type="NCBI Taxonomy" id="2218524"/>
    <lineage>
        <taxon>Bacteria</taxon>
        <taxon>Bacillati</taxon>
        <taxon>Candidatus Margulisiibacteriota</taxon>
        <taxon>Candidatus Termititenacia</taxon>
        <taxon>Candidatus Termititenacales</taxon>
        <taxon>Candidatus Termititenacaceae</taxon>
        <taxon>Candidatus Termititenax</taxon>
    </lineage>
</organism>
<proteinExistence type="predicted"/>
<gene>
    <name evidence="1" type="ORF">NO1_0145</name>
</gene>
<evidence type="ECO:0000313" key="2">
    <source>
        <dbReference type="Proteomes" id="UP000269352"/>
    </source>
</evidence>
<reference evidence="1 2" key="1">
    <citation type="journal article" date="2019" name="ISME J.">
        <title>Genome analyses of uncultured TG2/ZB3 bacteria in 'Margulisbacteria' specifically attached to ectosymbiotic spirochetes of protists in the termite gut.</title>
        <authorList>
            <person name="Utami Y.D."/>
            <person name="Kuwahara H."/>
            <person name="Igai K."/>
            <person name="Murakami T."/>
            <person name="Sugaya K."/>
            <person name="Morikawa T."/>
            <person name="Nagura Y."/>
            <person name="Yuki M."/>
            <person name="Deevong P."/>
            <person name="Inoue T."/>
            <person name="Kihara K."/>
            <person name="Lo N."/>
            <person name="Yamada A."/>
            <person name="Ohkuma M."/>
            <person name="Hongoh Y."/>
        </authorList>
    </citation>
    <scope>NUCLEOTIDE SEQUENCE [LARGE SCALE GENOMIC DNA]</scope>
    <source>
        <strain evidence="1">NkOx7-01</strain>
    </source>
</reference>
<keyword evidence="2" id="KW-1185">Reference proteome</keyword>
<evidence type="ECO:0000313" key="1">
    <source>
        <dbReference type="EMBL" id="GBR72642.1"/>
    </source>
</evidence>
<name>A0A388TAD9_TERA1</name>
<accession>A0A388TAD9</accession>